<reference evidence="1 2" key="1">
    <citation type="submission" date="2019-05" db="EMBL/GenBank/DDBJ databases">
        <title>Verrucobacter flavum gen. nov., sp. nov. a new member of the family Verrucomicrobiaceae.</title>
        <authorList>
            <person name="Szuroczki S."/>
            <person name="Abbaszade G."/>
            <person name="Szabo A."/>
            <person name="Felfoldi T."/>
            <person name="Schumann P."/>
            <person name="Boka K."/>
            <person name="Keki Z."/>
            <person name="Toumi M."/>
            <person name="Toth E."/>
        </authorList>
    </citation>
    <scope>NUCLEOTIDE SEQUENCE [LARGE SCALE GENOMIC DNA]</scope>
    <source>
        <strain evidence="1 2">MG-N-17</strain>
    </source>
</reference>
<proteinExistence type="predicted"/>
<dbReference type="Gene3D" id="3.30.70.1290">
    <property type="entry name" value="Transposase IS200-like"/>
    <property type="match status" value="1"/>
</dbReference>
<dbReference type="GO" id="GO:0003677">
    <property type="term" value="F:DNA binding"/>
    <property type="evidence" value="ECO:0007669"/>
    <property type="project" value="InterPro"/>
</dbReference>
<sequence length="76" mass="9248">MKFTSSVWIKREGVNHAGFHWQTGYGAFSLGMSQLPELLAYIDQQEEHHRVKGFQEEYREFLRKYDVEYDERFVWD</sequence>
<dbReference type="SUPFAM" id="SSF143422">
    <property type="entry name" value="Transposase IS200-like"/>
    <property type="match status" value="1"/>
</dbReference>
<comment type="caution">
    <text evidence="1">The sequence shown here is derived from an EMBL/GenBank/DDBJ whole genome shotgun (WGS) entry which is preliminary data.</text>
</comment>
<dbReference type="GO" id="GO:0006313">
    <property type="term" value="P:DNA transposition"/>
    <property type="evidence" value="ECO:0007669"/>
    <property type="project" value="InterPro"/>
</dbReference>
<dbReference type="OrthoDB" id="9797997at2"/>
<dbReference type="InterPro" id="IPR036515">
    <property type="entry name" value="Transposase_17_sf"/>
</dbReference>
<protein>
    <submittedName>
        <fullName evidence="1">Transposase</fullName>
    </submittedName>
</protein>
<evidence type="ECO:0000313" key="2">
    <source>
        <dbReference type="Proteomes" id="UP000306196"/>
    </source>
</evidence>
<evidence type="ECO:0000313" key="1">
    <source>
        <dbReference type="EMBL" id="TLD72076.1"/>
    </source>
</evidence>
<dbReference type="AlphaFoldDB" id="A0A5R8KID1"/>
<name>A0A5R8KID1_9BACT</name>
<organism evidence="1 2">
    <name type="scientific">Phragmitibacter flavus</name>
    <dbReference type="NCBI Taxonomy" id="2576071"/>
    <lineage>
        <taxon>Bacteria</taxon>
        <taxon>Pseudomonadati</taxon>
        <taxon>Verrucomicrobiota</taxon>
        <taxon>Verrucomicrobiia</taxon>
        <taxon>Verrucomicrobiales</taxon>
        <taxon>Verrucomicrobiaceae</taxon>
        <taxon>Phragmitibacter</taxon>
    </lineage>
</organism>
<dbReference type="GO" id="GO:0004803">
    <property type="term" value="F:transposase activity"/>
    <property type="evidence" value="ECO:0007669"/>
    <property type="project" value="InterPro"/>
</dbReference>
<dbReference type="EMBL" id="VAUV01000003">
    <property type="protein sequence ID" value="TLD72076.1"/>
    <property type="molecule type" value="Genomic_DNA"/>
</dbReference>
<dbReference type="Proteomes" id="UP000306196">
    <property type="component" value="Unassembled WGS sequence"/>
</dbReference>
<accession>A0A5R8KID1</accession>
<gene>
    <name evidence="1" type="ORF">FEM03_04945</name>
</gene>
<keyword evidence="2" id="KW-1185">Reference proteome</keyword>